<reference evidence="2" key="2">
    <citation type="journal article" date="2021" name="PeerJ">
        <title>Extensive microbial diversity within the chicken gut microbiome revealed by metagenomics and culture.</title>
        <authorList>
            <person name="Gilroy R."/>
            <person name="Ravi A."/>
            <person name="Getino M."/>
            <person name="Pursley I."/>
            <person name="Horton D.L."/>
            <person name="Alikhan N.F."/>
            <person name="Baker D."/>
            <person name="Gharbi K."/>
            <person name="Hall N."/>
            <person name="Watson M."/>
            <person name="Adriaenssens E.M."/>
            <person name="Foster-Nyarko E."/>
            <person name="Jarju S."/>
            <person name="Secka A."/>
            <person name="Antonio M."/>
            <person name="Oren A."/>
            <person name="Chaudhuri R.R."/>
            <person name="La Ragione R."/>
            <person name="Hildebrand F."/>
            <person name="Pallen M.J."/>
        </authorList>
    </citation>
    <scope>NUCLEOTIDE SEQUENCE</scope>
    <source>
        <strain evidence="2">CHK195-11698</strain>
    </source>
</reference>
<proteinExistence type="predicted"/>
<dbReference type="EMBL" id="DVMJ01000035">
    <property type="protein sequence ID" value="HIU13280.1"/>
    <property type="molecule type" value="Genomic_DNA"/>
</dbReference>
<reference evidence="2" key="1">
    <citation type="submission" date="2020-10" db="EMBL/GenBank/DDBJ databases">
        <authorList>
            <person name="Gilroy R."/>
        </authorList>
    </citation>
    <scope>NUCLEOTIDE SEQUENCE</scope>
    <source>
        <strain evidence="2">CHK195-11698</strain>
    </source>
</reference>
<feature type="transmembrane region" description="Helical" evidence="1">
    <location>
        <begin position="48"/>
        <end position="73"/>
    </location>
</feature>
<keyword evidence="1" id="KW-0472">Membrane</keyword>
<evidence type="ECO:0000313" key="2">
    <source>
        <dbReference type="EMBL" id="HIU13280.1"/>
    </source>
</evidence>
<feature type="transmembrane region" description="Helical" evidence="1">
    <location>
        <begin position="79"/>
        <end position="99"/>
    </location>
</feature>
<name>A0A9D1HM96_9FIRM</name>
<keyword evidence="1" id="KW-1133">Transmembrane helix</keyword>
<protein>
    <submittedName>
        <fullName evidence="2">Uncharacterized protein</fullName>
    </submittedName>
</protein>
<keyword evidence="1" id="KW-0812">Transmembrane</keyword>
<evidence type="ECO:0000256" key="1">
    <source>
        <dbReference type="SAM" id="Phobius"/>
    </source>
</evidence>
<gene>
    <name evidence="2" type="ORF">IAD15_04345</name>
</gene>
<evidence type="ECO:0000313" key="3">
    <source>
        <dbReference type="Proteomes" id="UP000824175"/>
    </source>
</evidence>
<dbReference type="Proteomes" id="UP000824175">
    <property type="component" value="Unassembled WGS sequence"/>
</dbReference>
<sequence length="125" mass="14362">MEDKETFYYNYSARQQTEVQKIRDKYIEKEEDKLTKLRRLDQQATRPGLIVSLLLGVVSTLVFGLGMCCTMVWTADWFVPGIIIGVIGMIGMALSYPVYVKITRHQRKKLAPEIIALSDELLQSF</sequence>
<accession>A0A9D1HM96</accession>
<dbReference type="AlphaFoldDB" id="A0A9D1HM96"/>
<organism evidence="2 3">
    <name type="scientific">Candidatus Fimiplasma intestinipullorum</name>
    <dbReference type="NCBI Taxonomy" id="2840825"/>
    <lineage>
        <taxon>Bacteria</taxon>
        <taxon>Bacillati</taxon>
        <taxon>Bacillota</taxon>
        <taxon>Clostridia</taxon>
        <taxon>Eubacteriales</taxon>
        <taxon>Candidatus Fimiplasma</taxon>
    </lineage>
</organism>
<comment type="caution">
    <text evidence="2">The sequence shown here is derived from an EMBL/GenBank/DDBJ whole genome shotgun (WGS) entry which is preliminary data.</text>
</comment>